<protein>
    <submittedName>
        <fullName evidence="5">SAM-dependent methyltransferase</fullName>
    </submittedName>
</protein>
<dbReference type="InterPro" id="IPR029063">
    <property type="entry name" value="SAM-dependent_MTases_sf"/>
</dbReference>
<comment type="caution">
    <text evidence="5">The sequence shown here is derived from an EMBL/GenBank/DDBJ whole genome shotgun (WGS) entry which is preliminary data.</text>
</comment>
<dbReference type="AlphaFoldDB" id="A0A8J8TSJ3"/>
<accession>A0A8J8TSJ3</accession>
<dbReference type="EMBL" id="PHNJ01000005">
    <property type="protein sequence ID" value="TYL38602.1"/>
    <property type="molecule type" value="Genomic_DNA"/>
</dbReference>
<organism evidence="5 6">
    <name type="scientific">Natronococcus pandeyae</name>
    <dbReference type="NCBI Taxonomy" id="2055836"/>
    <lineage>
        <taxon>Archaea</taxon>
        <taxon>Methanobacteriati</taxon>
        <taxon>Methanobacteriota</taxon>
        <taxon>Stenosarchaea group</taxon>
        <taxon>Halobacteria</taxon>
        <taxon>Halobacteriales</taxon>
        <taxon>Natrialbaceae</taxon>
        <taxon>Natronococcus</taxon>
    </lineage>
</organism>
<dbReference type="Pfam" id="PF13649">
    <property type="entry name" value="Methyltransf_25"/>
    <property type="match status" value="1"/>
</dbReference>
<dbReference type="Proteomes" id="UP000766904">
    <property type="component" value="Unassembled WGS sequence"/>
</dbReference>
<proteinExistence type="predicted"/>
<name>A0A8J8TSJ3_9EURY</name>
<dbReference type="InterPro" id="IPR041698">
    <property type="entry name" value="Methyltransf_25"/>
</dbReference>
<dbReference type="RefSeq" id="WP_148858311.1">
    <property type="nucleotide sequence ID" value="NZ_PHNJ01000005.1"/>
</dbReference>
<keyword evidence="1 5" id="KW-0489">Methyltransferase</keyword>
<dbReference type="Gene3D" id="3.40.50.150">
    <property type="entry name" value="Vaccinia Virus protein VP39"/>
    <property type="match status" value="1"/>
</dbReference>
<dbReference type="SUPFAM" id="SSF53335">
    <property type="entry name" value="S-adenosyl-L-methionine-dependent methyltransferases"/>
    <property type="match status" value="1"/>
</dbReference>
<keyword evidence="6" id="KW-1185">Reference proteome</keyword>
<evidence type="ECO:0000313" key="5">
    <source>
        <dbReference type="EMBL" id="TYL38602.1"/>
    </source>
</evidence>
<evidence type="ECO:0000256" key="1">
    <source>
        <dbReference type="ARBA" id="ARBA00022603"/>
    </source>
</evidence>
<keyword evidence="3" id="KW-0949">S-adenosyl-L-methionine</keyword>
<evidence type="ECO:0000313" key="6">
    <source>
        <dbReference type="Proteomes" id="UP000766904"/>
    </source>
</evidence>
<feature type="domain" description="Methyltransferase" evidence="4">
    <location>
        <begin position="37"/>
        <end position="123"/>
    </location>
</feature>
<dbReference type="OrthoDB" id="56895at2157"/>
<dbReference type="GO" id="GO:0008168">
    <property type="term" value="F:methyltransferase activity"/>
    <property type="evidence" value="ECO:0007669"/>
    <property type="project" value="UniProtKB-KW"/>
</dbReference>
<dbReference type="PANTHER" id="PTHR43464">
    <property type="entry name" value="METHYLTRANSFERASE"/>
    <property type="match status" value="1"/>
</dbReference>
<dbReference type="PANTHER" id="PTHR43464:SF19">
    <property type="entry name" value="UBIQUINONE BIOSYNTHESIS O-METHYLTRANSFERASE, MITOCHONDRIAL"/>
    <property type="match status" value="1"/>
</dbReference>
<evidence type="ECO:0000256" key="3">
    <source>
        <dbReference type="ARBA" id="ARBA00022691"/>
    </source>
</evidence>
<reference evidence="5" key="1">
    <citation type="submission" date="2017-11" db="EMBL/GenBank/DDBJ databases">
        <authorList>
            <person name="Kajale S.C."/>
            <person name="Sharma A."/>
        </authorList>
    </citation>
    <scope>NUCLEOTIDE SEQUENCE</scope>
    <source>
        <strain evidence="5">LS1_42</strain>
    </source>
</reference>
<dbReference type="CDD" id="cd02440">
    <property type="entry name" value="AdoMet_MTases"/>
    <property type="match status" value="1"/>
</dbReference>
<evidence type="ECO:0000256" key="2">
    <source>
        <dbReference type="ARBA" id="ARBA00022679"/>
    </source>
</evidence>
<keyword evidence="2" id="KW-0808">Transferase</keyword>
<gene>
    <name evidence="5" type="ORF">CV102_12460</name>
</gene>
<evidence type="ECO:0000259" key="4">
    <source>
        <dbReference type="Pfam" id="PF13649"/>
    </source>
</evidence>
<dbReference type="GO" id="GO:0032259">
    <property type="term" value="P:methylation"/>
    <property type="evidence" value="ECO:0007669"/>
    <property type="project" value="UniProtKB-KW"/>
</dbReference>
<sequence length="179" mass="20499">MDDRDRWNRRYRGDEPRETPAEIVHEHVDDLPRGTALDVACGGGRNAIFLAEHGFDVTATDISDEALEHARRRADDAGVDVDFVRTDVDAMDLGEQTYDVIVVTYFRTRERLPDLVDALTPGGVLCYEHRLETGEGHRFRVQPNELLRACLDLRIVRYEEPLEVTPEDCTVRLVARRPR</sequence>